<evidence type="ECO:0000313" key="2">
    <source>
        <dbReference type="EMBL" id="KRY62834.1"/>
    </source>
</evidence>
<comment type="caution">
    <text evidence="2">The sequence shown here is derived from an EMBL/GenBank/DDBJ whole genome shotgun (WGS) entry which is preliminary data.</text>
</comment>
<protein>
    <submittedName>
        <fullName evidence="2">Uncharacterized protein</fullName>
    </submittedName>
</protein>
<gene>
    <name evidence="2" type="ORF">T11_10558</name>
</gene>
<evidence type="ECO:0000256" key="1">
    <source>
        <dbReference type="SAM" id="MobiDB-lite"/>
    </source>
</evidence>
<dbReference type="EMBL" id="JYDP01009233">
    <property type="protein sequence ID" value="KRY62834.1"/>
    <property type="molecule type" value="Genomic_DNA"/>
</dbReference>
<feature type="region of interest" description="Disordered" evidence="1">
    <location>
        <begin position="14"/>
        <end position="40"/>
    </location>
</feature>
<dbReference type="AlphaFoldDB" id="A0A0V1DNR3"/>
<keyword evidence="3" id="KW-1185">Reference proteome</keyword>
<proteinExistence type="predicted"/>
<organism evidence="2 3">
    <name type="scientific">Trichinella zimbabwensis</name>
    <dbReference type="NCBI Taxonomy" id="268475"/>
    <lineage>
        <taxon>Eukaryota</taxon>
        <taxon>Metazoa</taxon>
        <taxon>Ecdysozoa</taxon>
        <taxon>Nematoda</taxon>
        <taxon>Enoplea</taxon>
        <taxon>Dorylaimia</taxon>
        <taxon>Trichinellida</taxon>
        <taxon>Trichinellidae</taxon>
        <taxon>Trichinella</taxon>
    </lineage>
</organism>
<accession>A0A0V1DNR3</accession>
<name>A0A0V1DNR3_9BILA</name>
<sequence length="40" mass="4420">MISRFTKQLFAVTHGKRQRVSTAQSNNNELPESGGTEVCP</sequence>
<dbReference type="Proteomes" id="UP000055024">
    <property type="component" value="Unassembled WGS sequence"/>
</dbReference>
<reference evidence="2 3" key="1">
    <citation type="submission" date="2015-01" db="EMBL/GenBank/DDBJ databases">
        <title>Evolution of Trichinella species and genotypes.</title>
        <authorList>
            <person name="Korhonen P.K."/>
            <person name="Edoardo P."/>
            <person name="Giuseppe L.R."/>
            <person name="Gasser R.B."/>
        </authorList>
    </citation>
    <scope>NUCLEOTIDE SEQUENCE [LARGE SCALE GENOMIC DNA]</scope>
    <source>
        <strain evidence="2">ISS1029</strain>
    </source>
</reference>
<evidence type="ECO:0000313" key="3">
    <source>
        <dbReference type="Proteomes" id="UP000055024"/>
    </source>
</evidence>
<feature type="compositionally biased region" description="Polar residues" evidence="1">
    <location>
        <begin position="20"/>
        <end position="30"/>
    </location>
</feature>